<organism evidence="3">
    <name type="scientific">Sesamum latifolium</name>
    <dbReference type="NCBI Taxonomy" id="2727402"/>
    <lineage>
        <taxon>Eukaryota</taxon>
        <taxon>Viridiplantae</taxon>
        <taxon>Streptophyta</taxon>
        <taxon>Embryophyta</taxon>
        <taxon>Tracheophyta</taxon>
        <taxon>Spermatophyta</taxon>
        <taxon>Magnoliopsida</taxon>
        <taxon>eudicotyledons</taxon>
        <taxon>Gunneridae</taxon>
        <taxon>Pentapetalae</taxon>
        <taxon>asterids</taxon>
        <taxon>lamiids</taxon>
        <taxon>Lamiales</taxon>
        <taxon>Pedaliaceae</taxon>
        <taxon>Sesamum</taxon>
    </lineage>
</organism>
<dbReference type="PANTHER" id="PTHR48475:SF2">
    <property type="entry name" value="RIBONUCLEASE H"/>
    <property type="match status" value="1"/>
</dbReference>
<gene>
    <name evidence="3" type="ORF">Slati_1465100</name>
</gene>
<keyword evidence="1" id="KW-0175">Coiled coil</keyword>
<evidence type="ECO:0000259" key="2">
    <source>
        <dbReference type="Pfam" id="PF13456"/>
    </source>
</evidence>
<dbReference type="GO" id="GO:0004523">
    <property type="term" value="F:RNA-DNA hybrid ribonuclease activity"/>
    <property type="evidence" value="ECO:0007669"/>
    <property type="project" value="InterPro"/>
</dbReference>
<dbReference type="GO" id="GO:0003676">
    <property type="term" value="F:nucleic acid binding"/>
    <property type="evidence" value="ECO:0007669"/>
    <property type="project" value="InterPro"/>
</dbReference>
<protein>
    <recommendedName>
        <fullName evidence="2">RNase H type-1 domain-containing protein</fullName>
    </recommendedName>
</protein>
<dbReference type="EMBL" id="JACGWN010000005">
    <property type="protein sequence ID" value="KAL0449087.1"/>
    <property type="molecule type" value="Genomic_DNA"/>
</dbReference>
<reference evidence="3" key="1">
    <citation type="submission" date="2020-06" db="EMBL/GenBank/DDBJ databases">
        <authorList>
            <person name="Li T."/>
            <person name="Hu X."/>
            <person name="Zhang T."/>
            <person name="Song X."/>
            <person name="Zhang H."/>
            <person name="Dai N."/>
            <person name="Sheng W."/>
            <person name="Hou X."/>
            <person name="Wei L."/>
        </authorList>
    </citation>
    <scope>NUCLEOTIDE SEQUENCE</scope>
    <source>
        <strain evidence="3">KEN1</strain>
        <tissue evidence="3">Leaf</tissue>
    </source>
</reference>
<dbReference type="Pfam" id="PF13456">
    <property type="entry name" value="RVT_3"/>
    <property type="match status" value="1"/>
</dbReference>
<dbReference type="PANTHER" id="PTHR48475">
    <property type="entry name" value="RIBONUCLEASE H"/>
    <property type="match status" value="1"/>
</dbReference>
<name>A0AAW2X8H5_9LAMI</name>
<evidence type="ECO:0000256" key="1">
    <source>
        <dbReference type="SAM" id="Coils"/>
    </source>
</evidence>
<feature type="coiled-coil region" evidence="1">
    <location>
        <begin position="87"/>
        <end position="114"/>
    </location>
</feature>
<dbReference type="Gene3D" id="3.30.420.10">
    <property type="entry name" value="Ribonuclease H-like superfamily/Ribonuclease H"/>
    <property type="match status" value="2"/>
</dbReference>
<dbReference type="InterPro" id="IPR036397">
    <property type="entry name" value="RNaseH_sf"/>
</dbReference>
<dbReference type="SUPFAM" id="SSF53098">
    <property type="entry name" value="Ribonuclease H-like"/>
    <property type="match status" value="2"/>
</dbReference>
<comment type="caution">
    <text evidence="3">The sequence shown here is derived from an EMBL/GenBank/DDBJ whole genome shotgun (WGS) entry which is preliminary data.</text>
</comment>
<proteinExistence type="predicted"/>
<evidence type="ECO:0000313" key="3">
    <source>
        <dbReference type="EMBL" id="KAL0449087.1"/>
    </source>
</evidence>
<dbReference type="CDD" id="cd09279">
    <property type="entry name" value="RNase_HI_like"/>
    <property type="match status" value="1"/>
</dbReference>
<accession>A0AAW2X8H5</accession>
<feature type="domain" description="RNase H type-1" evidence="2">
    <location>
        <begin position="19"/>
        <end position="114"/>
    </location>
</feature>
<dbReference type="AlphaFoldDB" id="A0AAW2X8H5"/>
<dbReference type="InterPro" id="IPR002156">
    <property type="entry name" value="RNaseH_domain"/>
</dbReference>
<sequence length="447" mass="50869">MTGMVQEEVSEKKPWLLHVDGSSTMQGSGAGVVLTSPQGDDVEFAIKFEFKASNNEAEYEALVLGMRMAQDIGAPHLLAYSDSQLIVKQVNAEYEAKEESMVKYLQQIEELKTSSKASNYNKFLGREYQGRFSIQTSQRLRGLQNTAYHHATSTPTTNPTGYPAHFLNNNDWRTPIVRWISESHLPEDRWETTKIKARAIRFLIQGGMLYKKSFTHHLLICLAQEEGLHVLKEIHDGCCGSHIGTWALANKALRAGYFWPTMKQDARYLANGQVEVTNRILVQGYQEKTGQSRRHWVEELTSVLWSYRTTPRGFTGESPFTLVYGTEAVIPAELGMPSRRVLHFAEEHNSQLLKERLDLVDELRETAFIRIQRYKGAMINAHNKRVKARYFQVGDLVLRRVDTLKPVGKLDPKWEGPYKITKIIGNGAYELEDAEGRILSRPGTYTT</sequence>
<reference evidence="3" key="2">
    <citation type="journal article" date="2024" name="Plant">
        <title>Genomic evolution and insights into agronomic trait innovations of Sesamum species.</title>
        <authorList>
            <person name="Miao H."/>
            <person name="Wang L."/>
            <person name="Qu L."/>
            <person name="Liu H."/>
            <person name="Sun Y."/>
            <person name="Le M."/>
            <person name="Wang Q."/>
            <person name="Wei S."/>
            <person name="Zheng Y."/>
            <person name="Lin W."/>
            <person name="Duan Y."/>
            <person name="Cao H."/>
            <person name="Xiong S."/>
            <person name="Wang X."/>
            <person name="Wei L."/>
            <person name="Li C."/>
            <person name="Ma Q."/>
            <person name="Ju M."/>
            <person name="Zhao R."/>
            <person name="Li G."/>
            <person name="Mu C."/>
            <person name="Tian Q."/>
            <person name="Mei H."/>
            <person name="Zhang T."/>
            <person name="Gao T."/>
            <person name="Zhang H."/>
        </authorList>
    </citation>
    <scope>NUCLEOTIDE SEQUENCE</scope>
    <source>
        <strain evidence="3">KEN1</strain>
    </source>
</reference>
<dbReference type="InterPro" id="IPR012337">
    <property type="entry name" value="RNaseH-like_sf"/>
</dbReference>
<dbReference type="Gene3D" id="1.10.340.70">
    <property type="match status" value="1"/>
</dbReference>